<dbReference type="InterPro" id="IPR050129">
    <property type="entry name" value="Zn_alcohol_dh"/>
</dbReference>
<dbReference type="Gene3D" id="3.90.180.10">
    <property type="entry name" value="Medium-chain alcohol dehydrogenases, catalytic domain"/>
    <property type="match status" value="1"/>
</dbReference>
<name>I0I4Z2_CALAS</name>
<dbReference type="GO" id="GO:0008270">
    <property type="term" value="F:zinc ion binding"/>
    <property type="evidence" value="ECO:0007669"/>
    <property type="project" value="InterPro"/>
</dbReference>
<dbReference type="CDD" id="cd08258">
    <property type="entry name" value="Zn_ADH4"/>
    <property type="match status" value="1"/>
</dbReference>
<dbReference type="Gene3D" id="3.40.50.720">
    <property type="entry name" value="NAD(P)-binding Rossmann-like Domain"/>
    <property type="match status" value="1"/>
</dbReference>
<keyword evidence="7" id="KW-1185">Reference proteome</keyword>
<dbReference type="Pfam" id="PF00107">
    <property type="entry name" value="ADH_zinc_N"/>
    <property type="match status" value="1"/>
</dbReference>
<dbReference type="InterPro" id="IPR011032">
    <property type="entry name" value="GroES-like_sf"/>
</dbReference>
<evidence type="ECO:0000256" key="4">
    <source>
        <dbReference type="RuleBase" id="RU361277"/>
    </source>
</evidence>
<dbReference type="OrthoDB" id="9766898at2"/>
<organism evidence="6 7">
    <name type="scientific">Caldilinea aerophila (strain DSM 14535 / JCM 11387 / NBRC 104270 / STL-6-O1)</name>
    <dbReference type="NCBI Taxonomy" id="926550"/>
    <lineage>
        <taxon>Bacteria</taxon>
        <taxon>Bacillati</taxon>
        <taxon>Chloroflexota</taxon>
        <taxon>Caldilineae</taxon>
        <taxon>Caldilineales</taxon>
        <taxon>Caldilineaceae</taxon>
        <taxon>Caldilinea</taxon>
    </lineage>
</organism>
<dbReference type="SUPFAM" id="SSF51735">
    <property type="entry name" value="NAD(P)-binding Rossmann-fold domains"/>
    <property type="match status" value="1"/>
</dbReference>
<dbReference type="Pfam" id="PF08240">
    <property type="entry name" value="ADH_N"/>
    <property type="match status" value="1"/>
</dbReference>
<evidence type="ECO:0000313" key="6">
    <source>
        <dbReference type="EMBL" id="BAM00330.1"/>
    </source>
</evidence>
<dbReference type="PROSITE" id="PS00059">
    <property type="entry name" value="ADH_ZINC"/>
    <property type="match status" value="1"/>
</dbReference>
<feature type="domain" description="Enoyl reductase (ER)" evidence="5">
    <location>
        <begin position="6"/>
        <end position="336"/>
    </location>
</feature>
<dbReference type="InterPro" id="IPR036291">
    <property type="entry name" value="NAD(P)-bd_dom_sf"/>
</dbReference>
<evidence type="ECO:0000256" key="1">
    <source>
        <dbReference type="ARBA" id="ARBA00022723"/>
    </source>
</evidence>
<dbReference type="InterPro" id="IPR020843">
    <property type="entry name" value="ER"/>
</dbReference>
<dbReference type="STRING" id="926550.CLDAP_22900"/>
<dbReference type="InterPro" id="IPR013149">
    <property type="entry name" value="ADH-like_C"/>
</dbReference>
<evidence type="ECO:0000256" key="3">
    <source>
        <dbReference type="ARBA" id="ARBA00023002"/>
    </source>
</evidence>
<dbReference type="SMART" id="SM00829">
    <property type="entry name" value="PKS_ER"/>
    <property type="match status" value="1"/>
</dbReference>
<gene>
    <name evidence="6" type="ordered locus">CLDAP_22900</name>
</gene>
<dbReference type="HOGENOM" id="CLU_026673_11_0_0"/>
<dbReference type="PANTHER" id="PTHR43401">
    <property type="entry name" value="L-THREONINE 3-DEHYDROGENASE"/>
    <property type="match status" value="1"/>
</dbReference>
<keyword evidence="3" id="KW-0560">Oxidoreductase</keyword>
<dbReference type="AlphaFoldDB" id="I0I4Z2"/>
<evidence type="ECO:0000313" key="7">
    <source>
        <dbReference type="Proteomes" id="UP000007880"/>
    </source>
</evidence>
<comment type="cofactor">
    <cofactor evidence="4">
        <name>Zn(2+)</name>
        <dbReference type="ChEBI" id="CHEBI:29105"/>
    </cofactor>
</comment>
<evidence type="ECO:0000259" key="5">
    <source>
        <dbReference type="SMART" id="SM00829"/>
    </source>
</evidence>
<dbReference type="RefSeq" id="WP_014433564.1">
    <property type="nucleotide sequence ID" value="NC_017079.1"/>
</dbReference>
<dbReference type="Proteomes" id="UP000007880">
    <property type="component" value="Chromosome"/>
</dbReference>
<dbReference type="eggNOG" id="COG1063">
    <property type="taxonomic scope" value="Bacteria"/>
</dbReference>
<accession>I0I4Z2</accession>
<comment type="similarity">
    <text evidence="4">Belongs to the zinc-containing alcohol dehydrogenase family.</text>
</comment>
<protein>
    <submittedName>
        <fullName evidence="6">Putative arabitol-phosphate dehydrogenase</fullName>
    </submittedName>
</protein>
<keyword evidence="1 4" id="KW-0479">Metal-binding</keyword>
<dbReference type="EMBL" id="AP012337">
    <property type="protein sequence ID" value="BAM00330.1"/>
    <property type="molecule type" value="Genomic_DNA"/>
</dbReference>
<keyword evidence="2 4" id="KW-0862">Zinc</keyword>
<reference evidence="6 7" key="1">
    <citation type="submission" date="2012-02" db="EMBL/GenBank/DDBJ databases">
        <title>Complete genome sequence of Caldilinea aerophila DSM 14535 (= NBRC 102666).</title>
        <authorList>
            <person name="Oguchi A."/>
            <person name="Hosoyama A."/>
            <person name="Sekine M."/>
            <person name="Fukai R."/>
            <person name="Kato Y."/>
            <person name="Nakamura S."/>
            <person name="Hanada S."/>
            <person name="Yamazaki S."/>
            <person name="Fujita N."/>
        </authorList>
    </citation>
    <scope>NUCLEOTIDE SEQUENCE [LARGE SCALE GENOMIC DNA]</scope>
    <source>
        <strain evidence="7">DSM 14535 / JCM 11387 / NBRC 104270 / STL-6-O1</strain>
    </source>
</reference>
<dbReference type="PANTHER" id="PTHR43401:SF2">
    <property type="entry name" value="L-THREONINE 3-DEHYDROGENASE"/>
    <property type="match status" value="1"/>
</dbReference>
<dbReference type="SUPFAM" id="SSF50129">
    <property type="entry name" value="GroES-like"/>
    <property type="match status" value="1"/>
</dbReference>
<proteinExistence type="inferred from homology"/>
<dbReference type="KEGG" id="cap:CLDAP_22900"/>
<dbReference type="InterPro" id="IPR013154">
    <property type="entry name" value="ADH-like_N"/>
</dbReference>
<dbReference type="GO" id="GO:0016491">
    <property type="term" value="F:oxidoreductase activity"/>
    <property type="evidence" value="ECO:0007669"/>
    <property type="project" value="UniProtKB-KW"/>
</dbReference>
<dbReference type="InterPro" id="IPR002328">
    <property type="entry name" value="ADH_Zn_CS"/>
</dbReference>
<sequence length="339" mass="35984">MKVAPGFGHVEVRDIPEPEPGPGQVKIRVRAAGLCGTDLHIYKDEFRSWPPVVLGHEVAGEIAELGEGVAGLAPGMRVTTETYFSCCGECRYCRSGQINLCPERRSIGSAVNGGFTSYLIVPAHNIHLLPENVDFQAGALTEPLACVVHATLTAPTVAPGDVAVIAGPGAIGLLTLQIVKAAGATAVVLGTNADERRLMLAQELGADRVVNVQQKDPLESVRELTEGGLGADVVYECAGAGAAAQQLLTLVRRRGRYVQIGLFGKPVAWDLDQLVYKELTATGSNASTPSSWLRALELLRTGKVRTAPLITHVFPITEWEAGFATFEDRSGVKTLFVPA</sequence>
<evidence type="ECO:0000256" key="2">
    <source>
        <dbReference type="ARBA" id="ARBA00022833"/>
    </source>
</evidence>